<protein>
    <submittedName>
        <fullName evidence="1">Uncharacterized protein</fullName>
    </submittedName>
</protein>
<evidence type="ECO:0000313" key="2">
    <source>
        <dbReference type="Proteomes" id="UP000193781"/>
    </source>
</evidence>
<keyword evidence="2" id="KW-1185">Reference proteome</keyword>
<sequence>MRGDRGIPLWVDPVVHEAECHRFDSYVVKGPGPDDCDFFIGAIGTDGYGRFFIYRSGSGICVRPHRYALARALAVPLGAGEFGLHECDMPLCVKVCGADTPRRHVVIGDQGDNMRRMARMRRGGGRKVIGGDGLRSRRERSVALRAVLRERGWDRDAVQAVLIGDAPTLW</sequence>
<dbReference type="EMBL" id="LQPH01000109">
    <property type="protein sequence ID" value="ORW24547.1"/>
    <property type="molecule type" value="Genomic_DNA"/>
</dbReference>
<accession>A0A1X1ZMH3</accession>
<comment type="caution">
    <text evidence="1">The sequence shown here is derived from an EMBL/GenBank/DDBJ whole genome shotgun (WGS) entry which is preliminary data.</text>
</comment>
<name>A0A1X1ZMH3_9MYCO</name>
<reference evidence="1 2" key="1">
    <citation type="submission" date="2016-01" db="EMBL/GenBank/DDBJ databases">
        <title>The new phylogeny of the genus Mycobacterium.</title>
        <authorList>
            <person name="Tarcisio F."/>
            <person name="Conor M."/>
            <person name="Antonella G."/>
            <person name="Elisabetta G."/>
            <person name="Giulia F.S."/>
            <person name="Sara T."/>
            <person name="Anna F."/>
            <person name="Clotilde B."/>
            <person name="Roberto B."/>
            <person name="Veronica D.S."/>
            <person name="Fabio R."/>
            <person name="Monica P."/>
            <person name="Olivier J."/>
            <person name="Enrico T."/>
            <person name="Nicola S."/>
        </authorList>
    </citation>
    <scope>NUCLEOTIDE SEQUENCE [LARGE SCALE GENOMIC DNA]</scope>
    <source>
        <strain evidence="1 2">DSM 44803</strain>
    </source>
</reference>
<dbReference type="RefSeq" id="WP_167385579.1">
    <property type="nucleotide sequence ID" value="NZ_LQPH01000109.1"/>
</dbReference>
<dbReference type="Proteomes" id="UP000193781">
    <property type="component" value="Unassembled WGS sequence"/>
</dbReference>
<organism evidence="1 2">
    <name type="scientific">Mycobacterium nebraskense</name>
    <dbReference type="NCBI Taxonomy" id="244292"/>
    <lineage>
        <taxon>Bacteria</taxon>
        <taxon>Bacillati</taxon>
        <taxon>Actinomycetota</taxon>
        <taxon>Actinomycetes</taxon>
        <taxon>Mycobacteriales</taxon>
        <taxon>Mycobacteriaceae</taxon>
        <taxon>Mycobacterium</taxon>
    </lineage>
</organism>
<dbReference type="AlphaFoldDB" id="A0A1X1ZMH3"/>
<proteinExistence type="predicted"/>
<gene>
    <name evidence="1" type="ORF">AWC17_03105</name>
</gene>
<evidence type="ECO:0000313" key="1">
    <source>
        <dbReference type="EMBL" id="ORW24547.1"/>
    </source>
</evidence>